<evidence type="ECO:0000313" key="7">
    <source>
        <dbReference type="Proteomes" id="UP000000768"/>
    </source>
</evidence>
<dbReference type="STRING" id="4558.C5XLZ4"/>
<dbReference type="HOGENOM" id="CLU_042730_3_0_1"/>
<dbReference type="InParanoid" id="C5XLZ4"/>
<proteinExistence type="inferred from homology"/>
<dbReference type="Gramene" id="EES02320">
    <property type="protein sequence ID" value="EES02320"/>
    <property type="gene ID" value="SORBI_3003G035400"/>
</dbReference>
<feature type="region of interest" description="Disordered" evidence="4">
    <location>
        <begin position="1"/>
        <end position="61"/>
    </location>
</feature>
<feature type="region of interest" description="Disordered" evidence="4">
    <location>
        <begin position="374"/>
        <end position="411"/>
    </location>
</feature>
<feature type="compositionally biased region" description="Low complexity" evidence="4">
    <location>
        <begin position="378"/>
        <end position="392"/>
    </location>
</feature>
<feature type="compositionally biased region" description="Basic and acidic residues" evidence="4">
    <location>
        <begin position="32"/>
        <end position="47"/>
    </location>
</feature>
<evidence type="ECO:0000256" key="4">
    <source>
        <dbReference type="SAM" id="MobiDB-lite"/>
    </source>
</evidence>
<keyword evidence="1" id="KW-0112">Calmodulin-binding</keyword>
<dbReference type="SMART" id="SM00015">
    <property type="entry name" value="IQ"/>
    <property type="match status" value="2"/>
</dbReference>
<evidence type="ECO:0000313" key="6">
    <source>
        <dbReference type="EMBL" id="EES02320.1"/>
    </source>
</evidence>
<protein>
    <recommendedName>
        <fullName evidence="5">DUF4005 domain-containing protein</fullName>
    </recommendedName>
</protein>
<dbReference type="Pfam" id="PF13178">
    <property type="entry name" value="DUF4005"/>
    <property type="match status" value="1"/>
</dbReference>
<dbReference type="KEGG" id="sbi:8078734"/>
<dbReference type="OMA" id="NEAHRFQ"/>
<comment type="similarity">
    <text evidence="2">Belongs to the IQD family.</text>
</comment>
<dbReference type="eggNOG" id="ENOG502QVYZ">
    <property type="taxonomic scope" value="Eukaryota"/>
</dbReference>
<dbReference type="GO" id="GO:0005516">
    <property type="term" value="F:calmodulin binding"/>
    <property type="evidence" value="ECO:0007669"/>
    <property type="project" value="UniProtKB-KW"/>
</dbReference>
<evidence type="ECO:0000256" key="3">
    <source>
        <dbReference type="ARBA" id="ARBA00024378"/>
    </source>
</evidence>
<dbReference type="PANTHER" id="PTHR32295">
    <property type="entry name" value="IQ-DOMAIN 5-RELATED"/>
    <property type="match status" value="1"/>
</dbReference>
<evidence type="ECO:0000259" key="5">
    <source>
        <dbReference type="Pfam" id="PF13178"/>
    </source>
</evidence>
<feature type="domain" description="DUF4005" evidence="5">
    <location>
        <begin position="368"/>
        <end position="423"/>
    </location>
</feature>
<dbReference type="Gene3D" id="1.20.5.190">
    <property type="match status" value="1"/>
</dbReference>
<accession>C5XLZ4</accession>
<comment type="subunit">
    <text evidence="3">Binds to multiple calmodulin (CaM) in the presence of Ca(2+) and CaM-like proteins.</text>
</comment>
<keyword evidence="7" id="KW-1185">Reference proteome</keyword>
<evidence type="ECO:0000256" key="2">
    <source>
        <dbReference type="ARBA" id="ARBA00024341"/>
    </source>
</evidence>
<dbReference type="PROSITE" id="PS50096">
    <property type="entry name" value="IQ"/>
    <property type="match status" value="2"/>
</dbReference>
<dbReference type="OrthoDB" id="1704267at2759"/>
<gene>
    <name evidence="6" type="ORF">SORBI_3003G035400</name>
</gene>
<reference evidence="6 7" key="1">
    <citation type="journal article" date="2009" name="Nature">
        <title>The Sorghum bicolor genome and the diversification of grasses.</title>
        <authorList>
            <person name="Paterson A.H."/>
            <person name="Bowers J.E."/>
            <person name="Bruggmann R."/>
            <person name="Dubchak I."/>
            <person name="Grimwood J."/>
            <person name="Gundlach H."/>
            <person name="Haberer G."/>
            <person name="Hellsten U."/>
            <person name="Mitros T."/>
            <person name="Poliakov A."/>
            <person name="Schmutz J."/>
            <person name="Spannagl M."/>
            <person name="Tang H."/>
            <person name="Wang X."/>
            <person name="Wicker T."/>
            <person name="Bharti A.K."/>
            <person name="Chapman J."/>
            <person name="Feltus F.A."/>
            <person name="Gowik U."/>
            <person name="Grigoriev I.V."/>
            <person name="Lyons E."/>
            <person name="Maher C.A."/>
            <person name="Martis M."/>
            <person name="Narechania A."/>
            <person name="Otillar R.P."/>
            <person name="Penning B.W."/>
            <person name="Salamov A.A."/>
            <person name="Wang Y."/>
            <person name="Zhang L."/>
            <person name="Carpita N.C."/>
            <person name="Freeling M."/>
            <person name="Gingle A.R."/>
            <person name="Hash C.T."/>
            <person name="Keller B."/>
            <person name="Klein P."/>
            <person name="Kresovich S."/>
            <person name="McCann M.C."/>
            <person name="Ming R."/>
            <person name="Peterson D.G."/>
            <person name="Mehboob-ur-Rahman"/>
            <person name="Ware D."/>
            <person name="Westhoff P."/>
            <person name="Mayer K.F."/>
            <person name="Messing J."/>
            <person name="Rokhsar D.S."/>
        </authorList>
    </citation>
    <scope>NUCLEOTIDE SEQUENCE [LARGE SCALE GENOMIC DNA]</scope>
    <source>
        <strain evidence="7">cv. BTx623</strain>
    </source>
</reference>
<dbReference type="InterPro" id="IPR000048">
    <property type="entry name" value="IQ_motif_EF-hand-BS"/>
</dbReference>
<reference evidence="7" key="2">
    <citation type="journal article" date="2018" name="Plant J.">
        <title>The Sorghum bicolor reference genome: improved assembly, gene annotations, a transcriptome atlas, and signatures of genome organization.</title>
        <authorList>
            <person name="McCormick R.F."/>
            <person name="Truong S.K."/>
            <person name="Sreedasyam A."/>
            <person name="Jenkins J."/>
            <person name="Shu S."/>
            <person name="Sims D."/>
            <person name="Kennedy M."/>
            <person name="Amirebrahimi M."/>
            <person name="Weers B.D."/>
            <person name="McKinley B."/>
            <person name="Mattison A."/>
            <person name="Morishige D.T."/>
            <person name="Grimwood J."/>
            <person name="Schmutz J."/>
            <person name="Mullet J.E."/>
        </authorList>
    </citation>
    <scope>NUCLEOTIDE SEQUENCE [LARGE SCALE GENOMIC DNA]</scope>
    <source>
        <strain evidence="7">cv. BTx623</strain>
    </source>
</reference>
<sequence length="480" mass="50847">MGKAARWFRSLLGGGRKDQERQRASPAPPPTADRKRWSFARSSRDSAEAAAAATEGSVRGGAAAAGGNAAIARAAEAAWLKSLYDDTGRQQSKHAIAVAAATAAAADAAVAAAQAAVEVVRLTSQGPVFGGGGGGGAVLDPRGRAGAAVKIQTAFRGFLAKKALRALKALVKLQALVRGYLVRRQAAATLQSMQALVRAQATVRAARGCRALPSLPPLHHPAAFRPRFSLQERYADDTRSEHGVAAYSRRLSASIESASYGGGGYDRSPKIVEMDTARPRSRASSLRTEDEWYAQSVSSPLQPPCHHLPPRIAVPTSRHFPDYDWCAPEKPRPATAQCTPRFAPPTPAKSVCGGGGGNGGYYAHHLAAGSPNCPGYMSSTQSSEAKSSSRSHSAPKQRPPEQQQPSRKRVPLSEVVLEARASLGGVGVGMMHKPCNTRAAQPQEPFDFRAAVVSRFEQRASDAAAAAERDRDVLFLQRRW</sequence>
<dbReference type="Pfam" id="PF00612">
    <property type="entry name" value="IQ"/>
    <property type="match status" value="2"/>
</dbReference>
<evidence type="ECO:0000256" key="1">
    <source>
        <dbReference type="ARBA" id="ARBA00022860"/>
    </source>
</evidence>
<organism evidence="6 7">
    <name type="scientific">Sorghum bicolor</name>
    <name type="common">Sorghum</name>
    <name type="synonym">Sorghum vulgare</name>
    <dbReference type="NCBI Taxonomy" id="4558"/>
    <lineage>
        <taxon>Eukaryota</taxon>
        <taxon>Viridiplantae</taxon>
        <taxon>Streptophyta</taxon>
        <taxon>Embryophyta</taxon>
        <taxon>Tracheophyta</taxon>
        <taxon>Spermatophyta</taxon>
        <taxon>Magnoliopsida</taxon>
        <taxon>Liliopsida</taxon>
        <taxon>Poales</taxon>
        <taxon>Poaceae</taxon>
        <taxon>PACMAD clade</taxon>
        <taxon>Panicoideae</taxon>
        <taxon>Andropogonodae</taxon>
        <taxon>Andropogoneae</taxon>
        <taxon>Sorghinae</taxon>
        <taxon>Sorghum</taxon>
    </lineage>
</organism>
<dbReference type="InterPro" id="IPR025064">
    <property type="entry name" value="DUF4005"/>
</dbReference>
<dbReference type="Proteomes" id="UP000000768">
    <property type="component" value="Chromosome 3"/>
</dbReference>
<name>C5XLZ4_SORBI</name>
<dbReference type="PANTHER" id="PTHR32295:SF290">
    <property type="entry name" value="OS01G0190500 PROTEIN"/>
    <property type="match status" value="1"/>
</dbReference>
<dbReference type="EMBL" id="CM000762">
    <property type="protein sequence ID" value="EES02320.1"/>
    <property type="molecule type" value="Genomic_DNA"/>
</dbReference>
<dbReference type="AlphaFoldDB" id="C5XLZ4"/>